<dbReference type="Proteomes" id="UP000439903">
    <property type="component" value="Unassembled WGS sequence"/>
</dbReference>
<dbReference type="InterPro" id="IPR038577">
    <property type="entry name" value="GT10-like_C_sf"/>
</dbReference>
<dbReference type="EC" id="2.4.1.-" evidence="5"/>
<dbReference type="InterPro" id="IPR001503">
    <property type="entry name" value="Glyco_trans_10"/>
</dbReference>
<dbReference type="AlphaFoldDB" id="A0A8H4AFT5"/>
<keyword evidence="4 5" id="KW-0808">Transferase</keyword>
<dbReference type="OrthoDB" id="427096at2759"/>
<dbReference type="PANTHER" id="PTHR11929:SF194">
    <property type="entry name" value="ALPHA-(1,3)-FUCOSYLTRANSFERASE 10"/>
    <property type="match status" value="1"/>
</dbReference>
<dbReference type="EMBL" id="WTPW01000666">
    <property type="protein sequence ID" value="KAF0490041.1"/>
    <property type="molecule type" value="Genomic_DNA"/>
</dbReference>
<dbReference type="GO" id="GO:0032580">
    <property type="term" value="C:Golgi cisterna membrane"/>
    <property type="evidence" value="ECO:0007669"/>
    <property type="project" value="UniProtKB-SubCell"/>
</dbReference>
<dbReference type="SUPFAM" id="SSF53756">
    <property type="entry name" value="UDP-Glycosyltransferase/glycogen phosphorylase"/>
    <property type="match status" value="1"/>
</dbReference>
<comment type="pathway">
    <text evidence="1">Protein modification; protein glycosylation.</text>
</comment>
<comment type="subcellular location">
    <subcellularLocation>
        <location evidence="5">Golgi apparatus</location>
        <location evidence="5">Golgi stack membrane</location>
        <topology evidence="5">Single-pass type II membrane protein</topology>
    </subcellularLocation>
</comment>
<dbReference type="Gene3D" id="3.40.50.11660">
    <property type="entry name" value="Glycosyl transferase family 10, C-terminal domain"/>
    <property type="match status" value="1"/>
</dbReference>
<keyword evidence="5" id="KW-0472">Membrane</keyword>
<evidence type="ECO:0000256" key="2">
    <source>
        <dbReference type="ARBA" id="ARBA00008919"/>
    </source>
</evidence>
<reference evidence="7 8" key="1">
    <citation type="journal article" date="2019" name="Environ. Microbiol.">
        <title>At the nexus of three kingdoms: the genome of the mycorrhizal fungus Gigaspora margarita provides insights into plant, endobacterial and fungal interactions.</title>
        <authorList>
            <person name="Venice F."/>
            <person name="Ghignone S."/>
            <person name="Salvioli di Fossalunga A."/>
            <person name="Amselem J."/>
            <person name="Novero M."/>
            <person name="Xianan X."/>
            <person name="Sedzielewska Toro K."/>
            <person name="Morin E."/>
            <person name="Lipzen A."/>
            <person name="Grigoriev I.V."/>
            <person name="Henrissat B."/>
            <person name="Martin F.M."/>
            <person name="Bonfante P."/>
        </authorList>
    </citation>
    <scope>NUCLEOTIDE SEQUENCE [LARGE SCALE GENOMIC DNA]</scope>
    <source>
        <strain evidence="7 8">BEG34</strain>
    </source>
</reference>
<gene>
    <name evidence="7" type="ORF">F8M41_022006</name>
</gene>
<evidence type="ECO:0000256" key="5">
    <source>
        <dbReference type="RuleBase" id="RU003832"/>
    </source>
</evidence>
<evidence type="ECO:0000256" key="1">
    <source>
        <dbReference type="ARBA" id="ARBA00004922"/>
    </source>
</evidence>
<dbReference type="Pfam" id="PF00852">
    <property type="entry name" value="Glyco_transf_10"/>
    <property type="match status" value="1"/>
</dbReference>
<feature type="domain" description="Fucosyltransferase C-terminal" evidence="6">
    <location>
        <begin position="175"/>
        <end position="357"/>
    </location>
</feature>
<evidence type="ECO:0000256" key="3">
    <source>
        <dbReference type="ARBA" id="ARBA00022676"/>
    </source>
</evidence>
<dbReference type="InterPro" id="IPR055270">
    <property type="entry name" value="Glyco_tran_10_C"/>
</dbReference>
<keyword evidence="5" id="KW-0812">Transmembrane</keyword>
<evidence type="ECO:0000256" key="4">
    <source>
        <dbReference type="ARBA" id="ARBA00022679"/>
    </source>
</evidence>
<comment type="caution">
    <text evidence="7">The sequence shown here is derived from an EMBL/GenBank/DDBJ whole genome shotgun (WGS) entry which is preliminary data.</text>
</comment>
<dbReference type="UniPathway" id="UPA00378"/>
<name>A0A8H4AFT5_GIGMA</name>
<dbReference type="PANTHER" id="PTHR11929">
    <property type="entry name" value="ALPHA- 1,3 -FUCOSYLTRANSFERASE"/>
    <property type="match status" value="1"/>
</dbReference>
<proteinExistence type="inferred from homology"/>
<keyword evidence="3 5" id="KW-0328">Glycosyltransferase</keyword>
<evidence type="ECO:0000259" key="6">
    <source>
        <dbReference type="Pfam" id="PF00852"/>
    </source>
</evidence>
<sequence>MHVFESNLTEKLINNLKIKPTNLSEWKQRHYLTGYLNKNQKVKIYIISGQWYGRTDIHRLSYNHDGTLMNCDVPCIWNMTDLGDLTPEELKTADALFCVDEQILPEKKSWEGQKFVQLTIEPYITCPWCINDVERWDFRSTFNEKSEVPTSYIRSDPNIWRTKEPFNVENLEKNSAIISFIASHWTDFRRDLVPKLQAHIPIASFGAVHHNTDWNIHPDCEALEKNTIKHYEDFNAKNCIIEKYPFYLSIENSQEPDYSSEKLWDPFKLGVVPIVWGAPNTRSYLTHPKSAIFIEDYPNVEDLANHLKYLVENKTAYLEYHQWRTMTNWSDGFEKKAYMSLYNMECNVCKEVARLRVIERRVNFSEPYF</sequence>
<comment type="similarity">
    <text evidence="2 5">Belongs to the glycosyltransferase 10 family.</text>
</comment>
<keyword evidence="5" id="KW-0333">Golgi apparatus</keyword>
<accession>A0A8H4AFT5</accession>
<dbReference type="GO" id="GO:0046920">
    <property type="term" value="F:alpha-(1-&gt;3)-fucosyltransferase activity"/>
    <property type="evidence" value="ECO:0007669"/>
    <property type="project" value="TreeGrafter"/>
</dbReference>
<evidence type="ECO:0000313" key="7">
    <source>
        <dbReference type="EMBL" id="KAF0490041.1"/>
    </source>
</evidence>
<organism evidence="7 8">
    <name type="scientific">Gigaspora margarita</name>
    <dbReference type="NCBI Taxonomy" id="4874"/>
    <lineage>
        <taxon>Eukaryota</taxon>
        <taxon>Fungi</taxon>
        <taxon>Fungi incertae sedis</taxon>
        <taxon>Mucoromycota</taxon>
        <taxon>Glomeromycotina</taxon>
        <taxon>Glomeromycetes</taxon>
        <taxon>Diversisporales</taxon>
        <taxon>Gigasporaceae</taxon>
        <taxon>Gigaspora</taxon>
    </lineage>
</organism>
<evidence type="ECO:0000313" key="8">
    <source>
        <dbReference type="Proteomes" id="UP000439903"/>
    </source>
</evidence>
<keyword evidence="8" id="KW-1185">Reference proteome</keyword>
<protein>
    <recommendedName>
        <fullName evidence="5">Fucosyltransferase</fullName>
        <ecNumber evidence="5">2.4.1.-</ecNumber>
    </recommendedName>
</protein>